<gene>
    <name evidence="3" type="ORF">HERILL_LOCUS9142</name>
</gene>
<dbReference type="Proteomes" id="UP000594454">
    <property type="component" value="Chromosome 3"/>
</dbReference>
<evidence type="ECO:0000256" key="1">
    <source>
        <dbReference type="SAM" id="MobiDB-lite"/>
    </source>
</evidence>
<organism evidence="3 4">
    <name type="scientific">Hermetia illucens</name>
    <name type="common">Black soldier fly</name>
    <dbReference type="NCBI Taxonomy" id="343691"/>
    <lineage>
        <taxon>Eukaryota</taxon>
        <taxon>Metazoa</taxon>
        <taxon>Ecdysozoa</taxon>
        <taxon>Arthropoda</taxon>
        <taxon>Hexapoda</taxon>
        <taxon>Insecta</taxon>
        <taxon>Pterygota</taxon>
        <taxon>Neoptera</taxon>
        <taxon>Endopterygota</taxon>
        <taxon>Diptera</taxon>
        <taxon>Brachycera</taxon>
        <taxon>Stratiomyomorpha</taxon>
        <taxon>Stratiomyidae</taxon>
        <taxon>Hermetiinae</taxon>
        <taxon>Hermetia</taxon>
    </lineage>
</organism>
<keyword evidence="4" id="KW-1185">Reference proteome</keyword>
<dbReference type="InParanoid" id="A0A7R8UUY6"/>
<feature type="chain" id="PRO_5030631367" evidence="2">
    <location>
        <begin position="22"/>
        <end position="88"/>
    </location>
</feature>
<feature type="region of interest" description="Disordered" evidence="1">
    <location>
        <begin position="32"/>
        <end position="61"/>
    </location>
</feature>
<feature type="signal peptide" evidence="2">
    <location>
        <begin position="1"/>
        <end position="21"/>
    </location>
</feature>
<dbReference type="EMBL" id="LR899011">
    <property type="protein sequence ID" value="CAD7086363.1"/>
    <property type="molecule type" value="Genomic_DNA"/>
</dbReference>
<sequence length="88" mass="10355">MHWQIFLIVFVLCELVKQENAVTSGELKEEQPYMEILNGEQETSRRSQAETNPTTQQPARKNLTMLFRAPARCPNGLDHRHHCRTRRH</sequence>
<reference evidence="3 4" key="1">
    <citation type="submission" date="2020-11" db="EMBL/GenBank/DDBJ databases">
        <authorList>
            <person name="Wallbank WR R."/>
            <person name="Pardo Diaz C."/>
            <person name="Kozak K."/>
            <person name="Martin S."/>
            <person name="Jiggins C."/>
            <person name="Moest M."/>
            <person name="Warren A I."/>
            <person name="Generalovic N T."/>
            <person name="Byers J.R.P. K."/>
            <person name="Montejo-Kovacevich G."/>
            <person name="Yen C E."/>
        </authorList>
    </citation>
    <scope>NUCLEOTIDE SEQUENCE [LARGE SCALE GENOMIC DNA]</scope>
</reference>
<feature type="compositionally biased region" description="Polar residues" evidence="1">
    <location>
        <begin position="49"/>
        <end position="59"/>
    </location>
</feature>
<keyword evidence="2" id="KW-0732">Signal</keyword>
<accession>A0A7R8UUY6</accession>
<evidence type="ECO:0000313" key="3">
    <source>
        <dbReference type="EMBL" id="CAD7086363.1"/>
    </source>
</evidence>
<dbReference type="AlphaFoldDB" id="A0A7R8UUY6"/>
<evidence type="ECO:0000256" key="2">
    <source>
        <dbReference type="SAM" id="SignalP"/>
    </source>
</evidence>
<protein>
    <submittedName>
        <fullName evidence="3">Uncharacterized protein</fullName>
    </submittedName>
</protein>
<proteinExistence type="predicted"/>
<name>A0A7R8UUY6_HERIL</name>
<evidence type="ECO:0000313" key="4">
    <source>
        <dbReference type="Proteomes" id="UP000594454"/>
    </source>
</evidence>